<evidence type="ECO:0008006" key="5">
    <source>
        <dbReference type="Google" id="ProtNLM"/>
    </source>
</evidence>
<feature type="compositionally biased region" description="Low complexity" evidence="2">
    <location>
        <begin position="55"/>
        <end position="70"/>
    </location>
</feature>
<dbReference type="GO" id="GO:0070525">
    <property type="term" value="P:tRNA threonylcarbamoyladenosine metabolic process"/>
    <property type="evidence" value="ECO:0007669"/>
    <property type="project" value="TreeGrafter"/>
</dbReference>
<reference evidence="3 4" key="1">
    <citation type="journal article" date="2010" name="Genome Biol.">
        <title>A first genome assembly of the barley fungal pathogen Pyrenophora teres f. teres.</title>
        <authorList>
            <person name="Ellwood S.R."/>
            <person name="Liu Z."/>
            <person name="Syme R.A."/>
            <person name="Lai Z."/>
            <person name="Hane J.K."/>
            <person name="Keiper F."/>
            <person name="Moffat C.S."/>
            <person name="Oliver R.P."/>
            <person name="Friesen T.L."/>
        </authorList>
    </citation>
    <scope>NUCLEOTIDE SEQUENCE [LARGE SCALE GENOMIC DNA]</scope>
    <source>
        <strain evidence="3 4">0-1</strain>
    </source>
</reference>
<proteinExistence type="inferred from homology"/>
<gene>
    <name evidence="3" type="ORF">PTT_19573</name>
</gene>
<evidence type="ECO:0000256" key="1">
    <source>
        <dbReference type="ARBA" id="ARBA00007073"/>
    </source>
</evidence>
<keyword evidence="4" id="KW-1185">Reference proteome</keyword>
<organism evidence="4">
    <name type="scientific">Pyrenophora teres f. teres (strain 0-1)</name>
    <name type="common">Barley net blotch fungus</name>
    <name type="synonym">Drechslera teres f. teres</name>
    <dbReference type="NCBI Taxonomy" id="861557"/>
    <lineage>
        <taxon>Eukaryota</taxon>
        <taxon>Fungi</taxon>
        <taxon>Dikarya</taxon>
        <taxon>Ascomycota</taxon>
        <taxon>Pezizomycotina</taxon>
        <taxon>Dothideomycetes</taxon>
        <taxon>Pleosporomycetidae</taxon>
        <taxon>Pleosporales</taxon>
        <taxon>Pleosporineae</taxon>
        <taxon>Pleosporaceae</taxon>
        <taxon>Pyrenophora</taxon>
    </lineage>
</organism>
<accession>E3S976</accession>
<evidence type="ECO:0000313" key="4">
    <source>
        <dbReference type="Proteomes" id="UP000001067"/>
    </source>
</evidence>
<feature type="region of interest" description="Disordered" evidence="2">
    <location>
        <begin position="54"/>
        <end position="76"/>
    </location>
</feature>
<protein>
    <recommendedName>
        <fullName evidence="5">Pcc1-domain-containing protein</fullName>
    </recommendedName>
</protein>
<dbReference type="EMBL" id="GL537876">
    <property type="protein sequence ID" value="EFQ85455.1"/>
    <property type="molecule type" value="Genomic_DNA"/>
</dbReference>
<name>E3S976_PYRTT</name>
<dbReference type="PANTHER" id="PTHR31283:SF5">
    <property type="entry name" value="EKC_KEOPS COMPLEX SUBUNIT LAGE3"/>
    <property type="match status" value="1"/>
</dbReference>
<dbReference type="OrthoDB" id="10025739at2759"/>
<evidence type="ECO:0000313" key="3">
    <source>
        <dbReference type="EMBL" id="EFQ85455.1"/>
    </source>
</evidence>
<dbReference type="GO" id="GO:0000408">
    <property type="term" value="C:EKC/KEOPS complex"/>
    <property type="evidence" value="ECO:0007669"/>
    <property type="project" value="TreeGrafter"/>
</dbReference>
<sequence length="133" mass="14337">MVNQPDWNTTDFPCTLTLHIPFPNTHLANTALRALSVDAELSPLVRRCFSLTTASNSTSDSTPSNPNSPDSDSETPVLQVNYAATTNRMLRVAVNGFIESIGVVIGVMRDLDTDVVYEDAREGLDGVQGLKVG</sequence>
<dbReference type="eggNOG" id="ENOG502SBSA">
    <property type="taxonomic scope" value="Eukaryota"/>
</dbReference>
<dbReference type="KEGG" id="pte:PTT_19573"/>
<dbReference type="FunFam" id="3.30.310.50:FF:000011">
    <property type="entry name" value="Transcription factor Pcc1"/>
    <property type="match status" value="1"/>
</dbReference>
<dbReference type="HOGENOM" id="CLU_113770_3_1_1"/>
<dbReference type="AlphaFoldDB" id="E3S976"/>
<dbReference type="Gene3D" id="3.30.310.50">
    <property type="entry name" value="Alpha-D-phosphohexomutase, C-terminal domain"/>
    <property type="match status" value="1"/>
</dbReference>
<dbReference type="Pfam" id="PF09341">
    <property type="entry name" value="Pcc1"/>
    <property type="match status" value="1"/>
</dbReference>
<evidence type="ECO:0000256" key="2">
    <source>
        <dbReference type="SAM" id="MobiDB-lite"/>
    </source>
</evidence>
<dbReference type="InterPro" id="IPR015419">
    <property type="entry name" value="CTAG/Pcc1"/>
</dbReference>
<dbReference type="PANTHER" id="PTHR31283">
    <property type="entry name" value="EKC/KEOPS COMPLEX SUBUNIT PCC1 FAMILY MEMBER"/>
    <property type="match status" value="1"/>
</dbReference>
<dbReference type="Proteomes" id="UP000001067">
    <property type="component" value="Unassembled WGS sequence"/>
</dbReference>
<comment type="similarity">
    <text evidence="1">Belongs to the CTAG/PCC1 family.</text>
</comment>